<protein>
    <submittedName>
        <fullName evidence="4">SDR family oxidoreductase</fullName>
    </submittedName>
</protein>
<evidence type="ECO:0000256" key="3">
    <source>
        <dbReference type="SAM" id="MobiDB-lite"/>
    </source>
</evidence>
<dbReference type="InterPro" id="IPR036291">
    <property type="entry name" value="NAD(P)-bd_dom_sf"/>
</dbReference>
<feature type="region of interest" description="Disordered" evidence="3">
    <location>
        <begin position="101"/>
        <end position="160"/>
    </location>
</feature>
<dbReference type="Pfam" id="PF13561">
    <property type="entry name" value="adh_short_C2"/>
    <property type="match status" value="1"/>
</dbReference>
<dbReference type="InterPro" id="IPR002347">
    <property type="entry name" value="SDR_fam"/>
</dbReference>
<dbReference type="EMBL" id="JAVREH010000074">
    <property type="protein sequence ID" value="MDT0264169.1"/>
    <property type="molecule type" value="Genomic_DNA"/>
</dbReference>
<comment type="caution">
    <text evidence="4">The sequence shown here is derived from an EMBL/GenBank/DDBJ whole genome shotgun (WGS) entry which is preliminary data.</text>
</comment>
<evidence type="ECO:0000256" key="2">
    <source>
        <dbReference type="ARBA" id="ARBA00023002"/>
    </source>
</evidence>
<dbReference type="Gene3D" id="3.40.50.720">
    <property type="entry name" value="NAD(P)-binding Rossmann-like Domain"/>
    <property type="match status" value="1"/>
</dbReference>
<accession>A0ABU2JI50</accession>
<reference evidence="5" key="1">
    <citation type="submission" date="2023-07" db="EMBL/GenBank/DDBJ databases">
        <title>30 novel species of actinomycetes from the DSMZ collection.</title>
        <authorList>
            <person name="Nouioui I."/>
        </authorList>
    </citation>
    <scope>NUCLEOTIDE SEQUENCE [LARGE SCALE GENOMIC DNA]</scope>
    <source>
        <strain evidence="5">DSM 44399</strain>
    </source>
</reference>
<dbReference type="CDD" id="cd05233">
    <property type="entry name" value="SDR_c"/>
    <property type="match status" value="1"/>
</dbReference>
<sequence length="184" mass="19118">MYGGSKAALRACVRGWIQEVKGTGIRLNMFSPGAVDTPSMRLEFAGASRADKVDERVAAMGQGIPMGRLIRPEEVAKSVAFLSSEDASGITGVELFVDGGVAQTGGVQPGPARQPRHDSTNGSKMRDGSAGTRRPPVTNGQQLHAGHPVPARAGLHQPTTITPIGGSSACPSGSACPWWSVECR</sequence>
<name>A0ABU2JI50_9ACTN</name>
<evidence type="ECO:0000256" key="1">
    <source>
        <dbReference type="ARBA" id="ARBA00006484"/>
    </source>
</evidence>
<dbReference type="SUPFAM" id="SSF51735">
    <property type="entry name" value="NAD(P)-binding Rossmann-fold domains"/>
    <property type="match status" value="1"/>
</dbReference>
<comment type="similarity">
    <text evidence="1">Belongs to the short-chain dehydrogenases/reductases (SDR) family.</text>
</comment>
<evidence type="ECO:0000313" key="4">
    <source>
        <dbReference type="EMBL" id="MDT0264169.1"/>
    </source>
</evidence>
<keyword evidence="2" id="KW-0560">Oxidoreductase</keyword>
<gene>
    <name evidence="4" type="ORF">RM423_22625</name>
</gene>
<dbReference type="PANTHER" id="PTHR43477:SF1">
    <property type="entry name" value="DIHYDROANTICAPSIN 7-DEHYDROGENASE"/>
    <property type="match status" value="1"/>
</dbReference>
<dbReference type="Proteomes" id="UP001183176">
    <property type="component" value="Unassembled WGS sequence"/>
</dbReference>
<organism evidence="4 5">
    <name type="scientific">Jatrophihabitans lederbergiae</name>
    <dbReference type="NCBI Taxonomy" id="3075547"/>
    <lineage>
        <taxon>Bacteria</taxon>
        <taxon>Bacillati</taxon>
        <taxon>Actinomycetota</taxon>
        <taxon>Actinomycetes</taxon>
        <taxon>Jatrophihabitantales</taxon>
        <taxon>Jatrophihabitantaceae</taxon>
        <taxon>Jatrophihabitans</taxon>
    </lineage>
</organism>
<evidence type="ECO:0000313" key="5">
    <source>
        <dbReference type="Proteomes" id="UP001183176"/>
    </source>
</evidence>
<keyword evidence="5" id="KW-1185">Reference proteome</keyword>
<dbReference type="PANTHER" id="PTHR43477">
    <property type="entry name" value="DIHYDROANTICAPSIN 7-DEHYDROGENASE"/>
    <property type="match status" value="1"/>
</dbReference>
<dbReference type="PRINTS" id="PR00081">
    <property type="entry name" value="GDHRDH"/>
</dbReference>
<proteinExistence type="inferred from homology"/>
<feature type="compositionally biased region" description="Basic and acidic residues" evidence="3">
    <location>
        <begin position="115"/>
        <end position="127"/>
    </location>
</feature>
<dbReference type="InterPro" id="IPR051122">
    <property type="entry name" value="SDR_DHRS6-like"/>
</dbReference>